<dbReference type="EMBL" id="JAKROA010000015">
    <property type="protein sequence ID" value="KAL5103960.1"/>
    <property type="molecule type" value="Genomic_DNA"/>
</dbReference>
<feature type="compositionally biased region" description="Polar residues" evidence="1">
    <location>
        <begin position="133"/>
        <end position="144"/>
    </location>
</feature>
<gene>
    <name evidence="2" type="ORF">TcWFU_007107</name>
</gene>
<dbReference type="Proteomes" id="UP001651158">
    <property type="component" value="Unassembled WGS sequence"/>
</dbReference>
<accession>A0ABR4Q3L4</accession>
<proteinExistence type="predicted"/>
<feature type="compositionally biased region" description="Polar residues" evidence="1">
    <location>
        <begin position="152"/>
        <end position="162"/>
    </location>
</feature>
<feature type="region of interest" description="Disordered" evidence="1">
    <location>
        <begin position="128"/>
        <end position="162"/>
    </location>
</feature>
<comment type="caution">
    <text evidence="2">The sequence shown here is derived from an EMBL/GenBank/DDBJ whole genome shotgun (WGS) entry which is preliminary data.</text>
</comment>
<reference evidence="2 3" key="1">
    <citation type="journal article" date="2022" name="Front. Cell. Infect. Microbiol.">
        <title>The Genomes of Two Strains of Taenia crassiceps the Animal Model for the Study of Human Cysticercosis.</title>
        <authorList>
            <person name="Bobes R.J."/>
            <person name="Estrada K."/>
            <person name="Rios-Valencia D.G."/>
            <person name="Calderon-Gallegos A."/>
            <person name="de la Torre P."/>
            <person name="Carrero J.C."/>
            <person name="Sanchez-Flores A."/>
            <person name="Laclette J.P."/>
        </authorList>
    </citation>
    <scope>NUCLEOTIDE SEQUENCE [LARGE SCALE GENOMIC DNA]</scope>
    <source>
        <strain evidence="2">WFUcys</strain>
    </source>
</reference>
<organism evidence="2 3">
    <name type="scientific">Taenia crassiceps</name>
    <dbReference type="NCBI Taxonomy" id="6207"/>
    <lineage>
        <taxon>Eukaryota</taxon>
        <taxon>Metazoa</taxon>
        <taxon>Spiralia</taxon>
        <taxon>Lophotrochozoa</taxon>
        <taxon>Platyhelminthes</taxon>
        <taxon>Cestoda</taxon>
        <taxon>Eucestoda</taxon>
        <taxon>Cyclophyllidea</taxon>
        <taxon>Taeniidae</taxon>
        <taxon>Taenia</taxon>
    </lineage>
</organism>
<evidence type="ECO:0008006" key="4">
    <source>
        <dbReference type="Google" id="ProtNLM"/>
    </source>
</evidence>
<evidence type="ECO:0000313" key="2">
    <source>
        <dbReference type="EMBL" id="KAL5103960.1"/>
    </source>
</evidence>
<keyword evidence="3" id="KW-1185">Reference proteome</keyword>
<evidence type="ECO:0000313" key="3">
    <source>
        <dbReference type="Proteomes" id="UP001651158"/>
    </source>
</evidence>
<sequence>MRPLAGWLAGCLTGLVRPPNQFPQALWTRLCTDIRGVCVCVHLHSSLLPQQPLLLLFRLLLLVEVEKEVAVGWLLLASPLPLSLPRSSSLLVQLLPQLTTCSTPASANCDNSGFIPRAYSCTQTKVRKRKSDNVNPEPTAQSGGTVAFGGRHSSTSSIRVYS</sequence>
<protein>
    <recommendedName>
        <fullName evidence="4">Secreted protein</fullName>
    </recommendedName>
</protein>
<evidence type="ECO:0000256" key="1">
    <source>
        <dbReference type="SAM" id="MobiDB-lite"/>
    </source>
</evidence>
<name>A0ABR4Q3L4_9CEST</name>